<name>A0ABP7BT86_9MICO</name>
<accession>A0ABP7BT86</accession>
<gene>
    <name evidence="2" type="ORF">GCM10022202_34290</name>
</gene>
<proteinExistence type="predicted"/>
<keyword evidence="3" id="KW-1185">Reference proteome</keyword>
<protein>
    <submittedName>
        <fullName evidence="2">Uncharacterized protein</fullName>
    </submittedName>
</protein>
<evidence type="ECO:0000256" key="1">
    <source>
        <dbReference type="SAM" id="MobiDB-lite"/>
    </source>
</evidence>
<reference evidence="3" key="1">
    <citation type="journal article" date="2019" name="Int. J. Syst. Evol. Microbiol.">
        <title>The Global Catalogue of Microorganisms (GCM) 10K type strain sequencing project: providing services to taxonomists for standard genome sequencing and annotation.</title>
        <authorList>
            <consortium name="The Broad Institute Genomics Platform"/>
            <consortium name="The Broad Institute Genome Sequencing Center for Infectious Disease"/>
            <person name="Wu L."/>
            <person name="Ma J."/>
        </authorList>
    </citation>
    <scope>NUCLEOTIDE SEQUENCE [LARGE SCALE GENOMIC DNA]</scope>
    <source>
        <strain evidence="3">JCM 16546</strain>
    </source>
</reference>
<evidence type="ECO:0000313" key="2">
    <source>
        <dbReference type="EMBL" id="GAA3669346.1"/>
    </source>
</evidence>
<sequence length="133" mass="13802">MAGRRAQTPLPAEPWTGAETTARAESVELPGVFGRRQVGCVRFEDGSAFLVDDVRDAVQGRATILETLRGEPLAFLFRADAPSPSSALAPLSDGAAPSSWLLAQATGHDAAVFLSAVLTPAELTALGAWLDGA</sequence>
<evidence type="ECO:0000313" key="3">
    <source>
        <dbReference type="Proteomes" id="UP001410795"/>
    </source>
</evidence>
<organism evidence="2 3">
    <name type="scientific">Microbacterium marinilacus</name>
    <dbReference type="NCBI Taxonomy" id="415209"/>
    <lineage>
        <taxon>Bacteria</taxon>
        <taxon>Bacillati</taxon>
        <taxon>Actinomycetota</taxon>
        <taxon>Actinomycetes</taxon>
        <taxon>Micrococcales</taxon>
        <taxon>Microbacteriaceae</taxon>
        <taxon>Microbacterium</taxon>
    </lineage>
</organism>
<dbReference type="RefSeq" id="WP_221857234.1">
    <property type="nucleotide sequence ID" value="NZ_BAAAYV010000025.1"/>
</dbReference>
<dbReference type="Proteomes" id="UP001410795">
    <property type="component" value="Unassembled WGS sequence"/>
</dbReference>
<comment type="caution">
    <text evidence="2">The sequence shown here is derived from an EMBL/GenBank/DDBJ whole genome shotgun (WGS) entry which is preliminary data.</text>
</comment>
<feature type="region of interest" description="Disordered" evidence="1">
    <location>
        <begin position="1"/>
        <end position="23"/>
    </location>
</feature>
<dbReference type="EMBL" id="BAAAYV010000025">
    <property type="protein sequence ID" value="GAA3669346.1"/>
    <property type="molecule type" value="Genomic_DNA"/>
</dbReference>